<dbReference type="PANTHER" id="PTHR30031">
    <property type="entry name" value="PHOSPHOENOLPYRUVATE CARBOXYKINASE ATP"/>
    <property type="match status" value="1"/>
</dbReference>
<dbReference type="InterPro" id="IPR013035">
    <property type="entry name" value="PEP_carboxykinase_C"/>
</dbReference>
<dbReference type="HAMAP" id="MF_00453">
    <property type="entry name" value="PEPCK_ATP"/>
    <property type="match status" value="1"/>
</dbReference>
<comment type="similarity">
    <text evidence="3">Belongs to the phosphoenolpyruvate carboxykinase (ATP) family.</text>
</comment>
<dbReference type="SUPFAM" id="SSF53795">
    <property type="entry name" value="PEP carboxykinase-like"/>
    <property type="match status" value="1"/>
</dbReference>
<gene>
    <name evidence="13" type="ORF">RIF29_36433</name>
</gene>
<feature type="compositionally biased region" description="Basic and acidic residues" evidence="12">
    <location>
        <begin position="105"/>
        <end position="119"/>
    </location>
</feature>
<dbReference type="NCBIfam" id="TIGR00224">
    <property type="entry name" value="pckA"/>
    <property type="match status" value="1"/>
</dbReference>
<dbReference type="PANTHER" id="PTHR30031:SF0">
    <property type="entry name" value="PHOSPHOENOLPYRUVATE CARBOXYKINASE (ATP)"/>
    <property type="match status" value="1"/>
</dbReference>
<dbReference type="InterPro" id="IPR001272">
    <property type="entry name" value="PEP_carboxykinase_ATP"/>
</dbReference>
<keyword evidence="9" id="KW-0067">ATP-binding</keyword>
<dbReference type="PROSITE" id="PS00532">
    <property type="entry name" value="PEPCK_ATP"/>
    <property type="match status" value="1"/>
</dbReference>
<dbReference type="Pfam" id="PF01293">
    <property type="entry name" value="PEPCK_ATP"/>
    <property type="match status" value="1"/>
</dbReference>
<dbReference type="NCBIfam" id="NF006820">
    <property type="entry name" value="PRK09344.1-2"/>
    <property type="match status" value="1"/>
</dbReference>
<accession>A0AAN9HUL2</accession>
<dbReference type="InterPro" id="IPR008210">
    <property type="entry name" value="PEP_carboxykinase_N"/>
</dbReference>
<feature type="region of interest" description="Disordered" evidence="12">
    <location>
        <begin position="99"/>
        <end position="119"/>
    </location>
</feature>
<evidence type="ECO:0000256" key="7">
    <source>
        <dbReference type="ARBA" id="ARBA00022741"/>
    </source>
</evidence>
<dbReference type="FunFam" id="3.40.449.10:FF:000009">
    <property type="entry name" value="Uncharacterized protein"/>
    <property type="match status" value="1"/>
</dbReference>
<comment type="subcellular location">
    <subcellularLocation>
        <location evidence="1">Cytoplasm</location>
    </subcellularLocation>
</comment>
<protein>
    <recommendedName>
        <fullName evidence="4">phosphoenolpyruvate carboxykinase (ATP)</fullName>
        <ecNumber evidence="4">4.1.1.49</ecNumber>
    </recommendedName>
</protein>
<evidence type="ECO:0000256" key="8">
    <source>
        <dbReference type="ARBA" id="ARBA00022793"/>
    </source>
</evidence>
<proteinExistence type="inferred from homology"/>
<dbReference type="EC" id="4.1.1.49" evidence="4"/>
<dbReference type="NCBIfam" id="NF006821">
    <property type="entry name" value="PRK09344.1-3"/>
    <property type="match status" value="1"/>
</dbReference>
<organism evidence="13 14">
    <name type="scientific">Crotalaria pallida</name>
    <name type="common">Smooth rattlebox</name>
    <name type="synonym">Crotalaria striata</name>
    <dbReference type="NCBI Taxonomy" id="3830"/>
    <lineage>
        <taxon>Eukaryota</taxon>
        <taxon>Viridiplantae</taxon>
        <taxon>Streptophyta</taxon>
        <taxon>Embryophyta</taxon>
        <taxon>Tracheophyta</taxon>
        <taxon>Spermatophyta</taxon>
        <taxon>Magnoliopsida</taxon>
        <taxon>eudicotyledons</taxon>
        <taxon>Gunneridae</taxon>
        <taxon>Pentapetalae</taxon>
        <taxon>rosids</taxon>
        <taxon>fabids</taxon>
        <taxon>Fabales</taxon>
        <taxon>Fabaceae</taxon>
        <taxon>Papilionoideae</taxon>
        <taxon>50 kb inversion clade</taxon>
        <taxon>genistoids sensu lato</taxon>
        <taxon>core genistoids</taxon>
        <taxon>Crotalarieae</taxon>
        <taxon>Crotalaria</taxon>
    </lineage>
</organism>
<reference evidence="13 14" key="1">
    <citation type="submission" date="2024-01" db="EMBL/GenBank/DDBJ databases">
        <title>The genomes of 5 underutilized Papilionoideae crops provide insights into root nodulation and disease resistanc.</title>
        <authorList>
            <person name="Yuan L."/>
        </authorList>
    </citation>
    <scope>NUCLEOTIDE SEQUENCE [LARGE SCALE GENOMIC DNA]</scope>
    <source>
        <strain evidence="13">ZHUSHIDOU_FW_LH</strain>
        <tissue evidence="13">Leaf</tissue>
    </source>
</reference>
<name>A0AAN9HUL2_CROPI</name>
<dbReference type="GO" id="GO:0005829">
    <property type="term" value="C:cytosol"/>
    <property type="evidence" value="ECO:0007669"/>
    <property type="project" value="TreeGrafter"/>
</dbReference>
<evidence type="ECO:0000256" key="6">
    <source>
        <dbReference type="ARBA" id="ARBA00022490"/>
    </source>
</evidence>
<dbReference type="SUPFAM" id="SSF68923">
    <property type="entry name" value="PEP carboxykinase N-terminal domain"/>
    <property type="match status" value="1"/>
</dbReference>
<dbReference type="Gene3D" id="3.40.449.10">
    <property type="entry name" value="Phosphoenolpyruvate Carboxykinase, domain 1"/>
    <property type="match status" value="1"/>
</dbReference>
<keyword evidence="7" id="KW-0547">Nucleotide-binding</keyword>
<evidence type="ECO:0000256" key="10">
    <source>
        <dbReference type="ARBA" id="ARBA00023239"/>
    </source>
</evidence>
<evidence type="ECO:0000256" key="12">
    <source>
        <dbReference type="SAM" id="MobiDB-lite"/>
    </source>
</evidence>
<keyword evidence="5" id="KW-0312">Gluconeogenesis</keyword>
<dbReference type="FunFam" id="2.170.8.10:FF:000001">
    <property type="entry name" value="Phosphoenolpyruvate carboxykinase (ATP)"/>
    <property type="match status" value="1"/>
</dbReference>
<dbReference type="InterPro" id="IPR015994">
    <property type="entry name" value="PEPCK_ATP_CS"/>
</dbReference>
<keyword evidence="6" id="KW-0963">Cytoplasm</keyword>
<evidence type="ECO:0000256" key="4">
    <source>
        <dbReference type="ARBA" id="ARBA00012363"/>
    </source>
</evidence>
<dbReference type="Gene3D" id="2.170.8.10">
    <property type="entry name" value="Phosphoenolpyruvate Carboxykinase, domain 2"/>
    <property type="match status" value="1"/>
</dbReference>
<dbReference type="Gene3D" id="3.90.228.20">
    <property type="match status" value="1"/>
</dbReference>
<dbReference type="GO" id="GO:0004612">
    <property type="term" value="F:phosphoenolpyruvate carboxykinase (ATP) activity"/>
    <property type="evidence" value="ECO:0007669"/>
    <property type="project" value="UniProtKB-EC"/>
</dbReference>
<dbReference type="GO" id="GO:0006094">
    <property type="term" value="P:gluconeogenesis"/>
    <property type="evidence" value="ECO:0007669"/>
    <property type="project" value="UniProtKB-KW"/>
</dbReference>
<dbReference type="EMBL" id="JAYWIO010000007">
    <property type="protein sequence ID" value="KAK7252472.1"/>
    <property type="molecule type" value="Genomic_DNA"/>
</dbReference>
<dbReference type="Proteomes" id="UP001372338">
    <property type="component" value="Unassembled WGS sequence"/>
</dbReference>
<evidence type="ECO:0000256" key="11">
    <source>
        <dbReference type="ARBA" id="ARBA00047371"/>
    </source>
</evidence>
<keyword evidence="10" id="KW-0456">Lyase</keyword>
<dbReference type="GO" id="GO:0005524">
    <property type="term" value="F:ATP binding"/>
    <property type="evidence" value="ECO:0007669"/>
    <property type="project" value="UniProtKB-KW"/>
</dbReference>
<evidence type="ECO:0000256" key="2">
    <source>
        <dbReference type="ARBA" id="ARBA00004742"/>
    </source>
</evidence>
<evidence type="ECO:0000256" key="3">
    <source>
        <dbReference type="ARBA" id="ARBA00006052"/>
    </source>
</evidence>
<evidence type="ECO:0000256" key="5">
    <source>
        <dbReference type="ARBA" id="ARBA00022432"/>
    </source>
</evidence>
<evidence type="ECO:0000256" key="1">
    <source>
        <dbReference type="ARBA" id="ARBA00004496"/>
    </source>
</evidence>
<comment type="caution">
    <text evidence="13">The sequence shown here is derived from an EMBL/GenBank/DDBJ whole genome shotgun (WGS) entry which is preliminary data.</text>
</comment>
<evidence type="ECO:0000313" key="13">
    <source>
        <dbReference type="EMBL" id="KAK7252472.1"/>
    </source>
</evidence>
<comment type="catalytic activity">
    <reaction evidence="11">
        <text>oxaloacetate + ATP = phosphoenolpyruvate + ADP + CO2</text>
        <dbReference type="Rhea" id="RHEA:18617"/>
        <dbReference type="ChEBI" id="CHEBI:16452"/>
        <dbReference type="ChEBI" id="CHEBI:16526"/>
        <dbReference type="ChEBI" id="CHEBI:30616"/>
        <dbReference type="ChEBI" id="CHEBI:58702"/>
        <dbReference type="ChEBI" id="CHEBI:456216"/>
        <dbReference type="EC" id="4.1.1.49"/>
    </reaction>
</comment>
<keyword evidence="8" id="KW-0210">Decarboxylase</keyword>
<dbReference type="AlphaFoldDB" id="A0AAN9HUL2"/>
<evidence type="ECO:0000256" key="9">
    <source>
        <dbReference type="ARBA" id="ARBA00022840"/>
    </source>
</evidence>
<sequence>MPSTPTGYGSVANFNESPRNGLAKIQTHKKHDNGVCHDDSVPTVKAQTIDELHSLQQKKSAPTTPIEGTLTPFATLSEEERQRQQLKSISASLASLTRETGPKVVKGDPARRKTETQRLAHDHPVAPTIAVSDSALKFTHVLYNLSPAELYEQAIKYEKGSFITSTGALATLSGAKTGRSPRDKRVVKDHVTENELWWGKGSPNIEMDEHSFMVNRERAVDYLNSLDKVFVNDQFLNWDPENKIKVRIVSARAYHSLFMHNMCIRPTPEELENFGTPDFTIYNAGQFPCNRYTHYMTSSTSIDINLARREMVILGTQYAGEMKKGLFSVMHYLMPKRRILSLHSGCNIGKDGDVALFFGLSGTGKTTLSTDHNRYLIGDDEHCWSENGVSNIEGGCYAKCIDLSQEKEPDIFNAIRFGTVLENVVFDEHTRQVDYTDKSVTENTRAAYPIEYIPNALLPCVGPHPKNVILLACDAFGVLPPVSKLNLAQTMYHFISGYTALVAGTEDGIKEPQATFSACFGAAFIMLHPTKYAAMLAEKMQKHGATGWLVNTGWSGGSYGQGSRIKLPYTRKIIDAIHSGSLLNASYKKTQIFGLEIPTAVEGVPSEILEPANMWSDKKAYTETLMKLGRLFKMNFETFINYKIGRDSKLTEEILAAALPLQFYISFSFPLRFHALIDNSSSAQITSRS</sequence>
<dbReference type="CDD" id="cd00484">
    <property type="entry name" value="PEPCK_ATP"/>
    <property type="match status" value="1"/>
</dbReference>
<keyword evidence="14" id="KW-1185">Reference proteome</keyword>
<comment type="pathway">
    <text evidence="2">Carbohydrate biosynthesis; gluconeogenesis.</text>
</comment>
<evidence type="ECO:0000313" key="14">
    <source>
        <dbReference type="Proteomes" id="UP001372338"/>
    </source>
</evidence>